<dbReference type="PRINTS" id="PR00320">
    <property type="entry name" value="GPROTEINBRPT"/>
</dbReference>
<feature type="compositionally biased region" description="Polar residues" evidence="7">
    <location>
        <begin position="1247"/>
        <end position="1256"/>
    </location>
</feature>
<dbReference type="InterPro" id="IPR020472">
    <property type="entry name" value="WD40_PAC1"/>
</dbReference>
<feature type="compositionally biased region" description="Basic and acidic residues" evidence="7">
    <location>
        <begin position="730"/>
        <end position="742"/>
    </location>
</feature>
<feature type="compositionally biased region" description="Polar residues" evidence="7">
    <location>
        <begin position="743"/>
        <end position="753"/>
    </location>
</feature>
<keyword evidence="9" id="KW-1185">Reference proteome</keyword>
<dbReference type="STRING" id="933388.S8B6M4"/>
<evidence type="ECO:0000256" key="1">
    <source>
        <dbReference type="ARBA" id="ARBA00022574"/>
    </source>
</evidence>
<keyword evidence="4" id="KW-0863">Zinc-finger</keyword>
<evidence type="ECO:0000313" key="9">
    <source>
        <dbReference type="Proteomes" id="UP000019376"/>
    </source>
</evidence>
<feature type="compositionally biased region" description="Basic and acidic residues" evidence="7">
    <location>
        <begin position="783"/>
        <end position="794"/>
    </location>
</feature>
<feature type="compositionally biased region" description="Polar residues" evidence="7">
    <location>
        <begin position="669"/>
        <end position="678"/>
    </location>
</feature>
<dbReference type="InterPro" id="IPR015943">
    <property type="entry name" value="WD40/YVTN_repeat-like_dom_sf"/>
</dbReference>
<feature type="region of interest" description="Disordered" evidence="7">
    <location>
        <begin position="669"/>
        <end position="802"/>
    </location>
</feature>
<keyword evidence="1 6" id="KW-0853">WD repeat</keyword>
<dbReference type="PROSITE" id="PS00678">
    <property type="entry name" value="WD_REPEATS_1"/>
    <property type="match status" value="2"/>
</dbReference>
<dbReference type="GO" id="GO:0008270">
    <property type="term" value="F:zinc ion binding"/>
    <property type="evidence" value="ECO:0007669"/>
    <property type="project" value="UniProtKB-KW"/>
</dbReference>
<evidence type="ECO:0000313" key="8">
    <source>
        <dbReference type="EMBL" id="EPS30307.1"/>
    </source>
</evidence>
<dbReference type="Pfam" id="PF00400">
    <property type="entry name" value="WD40"/>
    <property type="match status" value="3"/>
</dbReference>
<evidence type="ECO:0000256" key="6">
    <source>
        <dbReference type="PROSITE-ProRule" id="PRU00221"/>
    </source>
</evidence>
<dbReference type="InterPro" id="IPR001680">
    <property type="entry name" value="WD40_rpt"/>
</dbReference>
<dbReference type="GO" id="GO:0005829">
    <property type="term" value="C:cytosol"/>
    <property type="evidence" value="ECO:0007669"/>
    <property type="project" value="TreeGrafter"/>
</dbReference>
<feature type="repeat" description="WD" evidence="6">
    <location>
        <begin position="176"/>
        <end position="218"/>
    </location>
</feature>
<dbReference type="OrthoDB" id="60955at2759"/>
<dbReference type="PROSITE" id="PS50294">
    <property type="entry name" value="WD_REPEATS_REGION"/>
    <property type="match status" value="3"/>
</dbReference>
<evidence type="ECO:0000256" key="2">
    <source>
        <dbReference type="ARBA" id="ARBA00022723"/>
    </source>
</evidence>
<dbReference type="GO" id="GO:0016239">
    <property type="term" value="P:positive regulation of macroautophagy"/>
    <property type="evidence" value="ECO:0007669"/>
    <property type="project" value="TreeGrafter"/>
</dbReference>
<dbReference type="Gene3D" id="2.130.10.10">
    <property type="entry name" value="YVTN repeat-like/Quinoprotein amine dehydrogenase"/>
    <property type="match status" value="2"/>
</dbReference>
<feature type="region of interest" description="Disordered" evidence="7">
    <location>
        <begin position="1239"/>
        <end position="1323"/>
    </location>
</feature>
<evidence type="ECO:0000256" key="4">
    <source>
        <dbReference type="ARBA" id="ARBA00022771"/>
    </source>
</evidence>
<dbReference type="GO" id="GO:0061700">
    <property type="term" value="C:GATOR2 complex"/>
    <property type="evidence" value="ECO:0007669"/>
    <property type="project" value="TreeGrafter"/>
</dbReference>
<name>S8B6M4_PENO1</name>
<protein>
    <submittedName>
        <fullName evidence="8">Uncharacterized protein</fullName>
    </submittedName>
</protein>
<feature type="compositionally biased region" description="Polar residues" evidence="7">
    <location>
        <begin position="936"/>
        <end position="946"/>
    </location>
</feature>
<feature type="repeat" description="WD" evidence="6">
    <location>
        <begin position="228"/>
        <end position="261"/>
    </location>
</feature>
<gene>
    <name evidence="8" type="ORF">PDE_05258</name>
</gene>
<dbReference type="InterPro" id="IPR037590">
    <property type="entry name" value="WDR24"/>
</dbReference>
<keyword evidence="2" id="KW-0479">Metal-binding</keyword>
<keyword evidence="5" id="KW-0862">Zinc</keyword>
<feature type="compositionally biased region" description="Pro residues" evidence="7">
    <location>
        <begin position="10"/>
        <end position="19"/>
    </location>
</feature>
<feature type="compositionally biased region" description="Basic and acidic residues" evidence="7">
    <location>
        <begin position="1257"/>
        <end position="1267"/>
    </location>
</feature>
<dbReference type="SMART" id="SM00320">
    <property type="entry name" value="WD40"/>
    <property type="match status" value="5"/>
</dbReference>
<feature type="compositionally biased region" description="Polar residues" evidence="7">
    <location>
        <begin position="715"/>
        <end position="729"/>
    </location>
</feature>
<feature type="region of interest" description="Disordered" evidence="7">
    <location>
        <begin position="850"/>
        <end position="951"/>
    </location>
</feature>
<feature type="repeat" description="WD" evidence="6">
    <location>
        <begin position="272"/>
        <end position="313"/>
    </location>
</feature>
<dbReference type="PANTHER" id="PTHR46200">
    <property type="entry name" value="GATOR COMPLEX PROTEIN WDR24"/>
    <property type="match status" value="1"/>
</dbReference>
<feature type="region of interest" description="Disordered" evidence="7">
    <location>
        <begin position="1"/>
        <end position="69"/>
    </location>
</feature>
<dbReference type="GO" id="GO:1904263">
    <property type="term" value="P:positive regulation of TORC1 signaling"/>
    <property type="evidence" value="ECO:0007669"/>
    <property type="project" value="TreeGrafter"/>
</dbReference>
<evidence type="ECO:0000256" key="5">
    <source>
        <dbReference type="ARBA" id="ARBA00022833"/>
    </source>
</evidence>
<keyword evidence="3" id="KW-0677">Repeat</keyword>
<dbReference type="SUPFAM" id="SSF50978">
    <property type="entry name" value="WD40 repeat-like"/>
    <property type="match status" value="1"/>
</dbReference>
<dbReference type="Proteomes" id="UP000019376">
    <property type="component" value="Unassembled WGS sequence"/>
</dbReference>
<dbReference type="InterPro" id="IPR036322">
    <property type="entry name" value="WD40_repeat_dom_sf"/>
</dbReference>
<evidence type="ECO:0000256" key="3">
    <source>
        <dbReference type="ARBA" id="ARBA00022737"/>
    </source>
</evidence>
<dbReference type="EMBL" id="KB644412">
    <property type="protein sequence ID" value="EPS30307.1"/>
    <property type="molecule type" value="Genomic_DNA"/>
</dbReference>
<sequence>MSDLSGSRSPVPPPPPPPTTYSNRAANALARIAQPFFSGSRPPSPQNSRGNGVRPVRSKSLPGEPQTVTHRTGIPIIALDISPQRTHAVIGGKEILKTIRVSPNHSSEEYNIRNAVISYASTHHESGTAMTHKDQLNVRDVKWSHSNYDRMIATAVANGRIILYDLHRPGLQACRFQGHNRQVHRLAFNPHLASWLLSGSQDGTIRMWDLRSASADRSLSTCGSKEVYQSNSDAIRDVRWSPTDGVMFATASDSGAIQMWDSRKTTAPLLRLAAHERPCFAVDWHPDGKHLVSGGTDRLVKVWDFSPSADRRQKPAFQFRTPQAVTNVRWRPPSLFGDSPSTGQWQSSQIVTTYDKEDPRIHLWDLRRVNVPFREFDRYDVPAADLLWHSKDLLWTVGESGVFTQTDVRYAPAVVNRRPVCTAAWSPSGEFIAFGQARPRRRASGPNAPDFLRIDEELSSNGENSLSQSPADDVLDSVVLASSFKPRQSKLAAIRPSKSLGSTPPGGIDMLHVLPLNETLPKMAALPTCSQIGTVGSIPGATNDASTFRHLARHYSPILNEDAQSQSSTEILHMLMMSLDKNAQCADSLSLTRLAQTWRIVKFAIIQELQRRARASHSGKAGMRGKTSKDGLVMSSRVVDHERSGKMKSRLFKGVMQTEGQRVLVNEVESTSNMTTPLAQPLPDTPQESWGSSTDSQIPSLSESGIDLDPLPPSVLSSQNGWSMPNSEPRSTRDPLSSHREQSLSSNDTNQSAAGLDQRLRDPLQPELDDEQRSAPRAIAGRSDWHTRINREFPPDANDDDFDQKLEHKRAAISNYKQYPKKVLTLETPIETDRPPAEGYMRRDSSESFSMFSASTDGSHASKSIAASFPSNSRIPDARVSDGSQAGSFAGRSVAGARKEPYLETSPEEPEDLTDPDELDVEEDQRTHLERPSTPPTLVTESTPLSHSHLESKQIFPRSDGVVNLSSLPGIAGIYTDLSQVKFPLVPDNTESMPWSVAAILTEAIRHYHSTSNAVDIQTAAHLLHKLHVLYESCEEIFPYEESELIYRTYNEHLVRHSMEIQAAELRLSCVPTYPGVYDYAQADTFINVFCFTCQRPYENPRRDNTRCHRCDTRQAPCPICLSLEPPEEWTEAYLDWNSSSGQTSTVTASYASSVKSYQSAATEPLPTSDVADFKTTNPQNARLWLWCQGCGHGGHTACITLWLRDVSMSDGGCATPGCWHDCGPGPRREFNRQMLTAATKHRDSTSRLSGGVTSQNEKRPSGESRTLHKVRGMLGAAGVAATSGSGHGSPVSGALSPKKVRVLTPNEQGRRKEPSGRATAPQ</sequence>
<accession>S8B6M4</accession>
<proteinExistence type="predicted"/>
<organism evidence="8 9">
    <name type="scientific">Penicillium oxalicum (strain 114-2 / CGMCC 5302)</name>
    <name type="common">Penicillium decumbens</name>
    <dbReference type="NCBI Taxonomy" id="933388"/>
    <lineage>
        <taxon>Eukaryota</taxon>
        <taxon>Fungi</taxon>
        <taxon>Dikarya</taxon>
        <taxon>Ascomycota</taxon>
        <taxon>Pezizomycotina</taxon>
        <taxon>Eurotiomycetes</taxon>
        <taxon>Eurotiomycetidae</taxon>
        <taxon>Eurotiales</taxon>
        <taxon>Aspergillaceae</taxon>
        <taxon>Penicillium</taxon>
    </lineage>
</organism>
<dbReference type="GO" id="GO:0005774">
    <property type="term" value="C:vacuolar membrane"/>
    <property type="evidence" value="ECO:0007669"/>
    <property type="project" value="TreeGrafter"/>
</dbReference>
<dbReference type="PROSITE" id="PS50082">
    <property type="entry name" value="WD_REPEATS_2"/>
    <property type="match status" value="3"/>
</dbReference>
<dbReference type="HOGENOM" id="CLU_002874_0_0_1"/>
<dbReference type="eggNOG" id="KOG0269">
    <property type="taxonomic scope" value="Eukaryota"/>
</dbReference>
<evidence type="ECO:0000256" key="7">
    <source>
        <dbReference type="SAM" id="MobiDB-lite"/>
    </source>
</evidence>
<feature type="compositionally biased region" description="Polar residues" evidence="7">
    <location>
        <begin position="686"/>
        <end position="703"/>
    </location>
</feature>
<dbReference type="PANTHER" id="PTHR46200:SF1">
    <property type="entry name" value="GATOR COMPLEX PROTEIN WDR24"/>
    <property type="match status" value="1"/>
</dbReference>
<feature type="compositionally biased region" description="Acidic residues" evidence="7">
    <location>
        <begin position="906"/>
        <end position="923"/>
    </location>
</feature>
<dbReference type="PhylomeDB" id="S8B6M4"/>
<reference evidence="8 9" key="1">
    <citation type="journal article" date="2013" name="PLoS ONE">
        <title>Genomic and secretomic analyses reveal unique features of the lignocellulolytic enzyme system of Penicillium decumbens.</title>
        <authorList>
            <person name="Liu G."/>
            <person name="Zhang L."/>
            <person name="Wei X."/>
            <person name="Zou G."/>
            <person name="Qin Y."/>
            <person name="Ma L."/>
            <person name="Li J."/>
            <person name="Zheng H."/>
            <person name="Wang S."/>
            <person name="Wang C."/>
            <person name="Xun L."/>
            <person name="Zhao G.-P."/>
            <person name="Zhou Z."/>
            <person name="Qu Y."/>
        </authorList>
    </citation>
    <scope>NUCLEOTIDE SEQUENCE [LARGE SCALE GENOMIC DNA]</scope>
    <source>
        <strain evidence="9">114-2 / CGMCC 5302</strain>
    </source>
</reference>
<dbReference type="InterPro" id="IPR019775">
    <property type="entry name" value="WD40_repeat_CS"/>
</dbReference>